<reference evidence="1 2" key="1">
    <citation type="submission" date="2019-08" db="EMBL/GenBank/DDBJ databases">
        <authorList>
            <person name="Alioto T."/>
            <person name="Alioto T."/>
            <person name="Gomez Garrido J."/>
        </authorList>
    </citation>
    <scope>NUCLEOTIDE SEQUENCE [LARGE SCALE GENOMIC DNA]</scope>
</reference>
<dbReference type="OrthoDB" id="6344725at2759"/>
<gene>
    <name evidence="1" type="ORF">CINCED_3A014122</name>
</gene>
<keyword evidence="2" id="KW-1185">Reference proteome</keyword>
<proteinExistence type="predicted"/>
<dbReference type="PANTHER" id="PTHR11257:SF13">
    <property type="entry name" value="GEO07322P1"/>
    <property type="match status" value="1"/>
</dbReference>
<dbReference type="EMBL" id="CABPRJ010000980">
    <property type="protein sequence ID" value="VVC33982.1"/>
    <property type="molecule type" value="Genomic_DNA"/>
</dbReference>
<dbReference type="Gene3D" id="3.90.226.10">
    <property type="entry name" value="2-enoyl-CoA Hydratase, Chain A, domain 1"/>
    <property type="match status" value="1"/>
</dbReference>
<dbReference type="Pfam" id="PF03392">
    <property type="entry name" value="OS-D"/>
    <property type="match status" value="1"/>
</dbReference>
<organism evidence="1 2">
    <name type="scientific">Cinara cedri</name>
    <dbReference type="NCBI Taxonomy" id="506608"/>
    <lineage>
        <taxon>Eukaryota</taxon>
        <taxon>Metazoa</taxon>
        <taxon>Ecdysozoa</taxon>
        <taxon>Arthropoda</taxon>
        <taxon>Hexapoda</taxon>
        <taxon>Insecta</taxon>
        <taxon>Pterygota</taxon>
        <taxon>Neoptera</taxon>
        <taxon>Paraneoptera</taxon>
        <taxon>Hemiptera</taxon>
        <taxon>Sternorrhyncha</taxon>
        <taxon>Aphidomorpha</taxon>
        <taxon>Aphidoidea</taxon>
        <taxon>Aphididae</taxon>
        <taxon>Lachninae</taxon>
        <taxon>Cinara</taxon>
    </lineage>
</organism>
<dbReference type="SUPFAM" id="SSF52096">
    <property type="entry name" value="ClpP/crotonase"/>
    <property type="match status" value="1"/>
</dbReference>
<dbReference type="InterPro" id="IPR029045">
    <property type="entry name" value="ClpP/crotonase-like_dom_sf"/>
</dbReference>
<dbReference type="Proteomes" id="UP000325440">
    <property type="component" value="Unassembled WGS sequence"/>
</dbReference>
<evidence type="ECO:0000313" key="1">
    <source>
        <dbReference type="EMBL" id="VVC33982.1"/>
    </source>
</evidence>
<dbReference type="SUPFAM" id="SSF100910">
    <property type="entry name" value="Chemosensory protein Csp2"/>
    <property type="match status" value="1"/>
</dbReference>
<accession>A0A5E4MX26</accession>
<sequence length="280" mass="31510">MIQGSMMIDLGKIVDKLDDYSADYKGIILYGSNGNVCSGSDMKIKKEMHNPVMGYAMSTYMEYVLNKFRSLPMTTIAYIDGSAYKPLGTAKSSQPRLSDRQNIIREPLVRFVFSPVIVTYEMASAASKNLRLGSVLMCLLSVAVMTVRCKKPALESAAILAHPPQQFVTDSGSYTSGYDHLDVNHLLKNDKLVTAYIDCFLNKGSCTREGRQFKANLLPEVIRTVCSNCSPRQKQMARQVLTHIYNTRRSDFERIMEIYGTEHNRQEIVDFMNGRDPAVE</sequence>
<evidence type="ECO:0000313" key="2">
    <source>
        <dbReference type="Proteomes" id="UP000325440"/>
    </source>
</evidence>
<dbReference type="Gene3D" id="1.10.2080.10">
    <property type="entry name" value="Insect odorant-binding protein A10/Ejaculatory bulb-specific protein 3"/>
    <property type="match status" value="1"/>
</dbReference>
<dbReference type="InterPro" id="IPR005055">
    <property type="entry name" value="A10/PebIII"/>
</dbReference>
<dbReference type="PANTHER" id="PTHR11257">
    <property type="entry name" value="CHEMOSENSORY PROTEIN-RELATED"/>
    <property type="match status" value="1"/>
</dbReference>
<dbReference type="AlphaFoldDB" id="A0A5E4MX26"/>
<name>A0A5E4MX26_9HEMI</name>
<protein>
    <submittedName>
        <fullName evidence="1">ClpP/crotonase-like domain,Insect odorant-binding protein A10/Ejaculatory bulb-specific protein 3</fullName>
    </submittedName>
</protein>
<dbReference type="InterPro" id="IPR036682">
    <property type="entry name" value="OS_D_A10/PebIII_sf"/>
</dbReference>